<keyword evidence="2" id="KW-1185">Reference proteome</keyword>
<dbReference type="AlphaFoldDB" id="A0A0C9T3T4"/>
<dbReference type="HOGENOM" id="CLU_1448287_0_0_1"/>
<proteinExistence type="predicted"/>
<name>A0A0C9T3T4_PLICR</name>
<organism evidence="1 2">
    <name type="scientific">Plicaturopsis crispa FD-325 SS-3</name>
    <dbReference type="NCBI Taxonomy" id="944288"/>
    <lineage>
        <taxon>Eukaryota</taxon>
        <taxon>Fungi</taxon>
        <taxon>Dikarya</taxon>
        <taxon>Basidiomycota</taxon>
        <taxon>Agaricomycotina</taxon>
        <taxon>Agaricomycetes</taxon>
        <taxon>Agaricomycetidae</taxon>
        <taxon>Amylocorticiales</taxon>
        <taxon>Amylocorticiaceae</taxon>
        <taxon>Plicatura</taxon>
        <taxon>Plicaturopsis crispa</taxon>
    </lineage>
</organism>
<protein>
    <submittedName>
        <fullName evidence="1">Uncharacterized protein</fullName>
    </submittedName>
</protein>
<evidence type="ECO:0000313" key="2">
    <source>
        <dbReference type="Proteomes" id="UP000053263"/>
    </source>
</evidence>
<evidence type="ECO:0000313" key="1">
    <source>
        <dbReference type="EMBL" id="KII83999.1"/>
    </source>
</evidence>
<gene>
    <name evidence="1" type="ORF">PLICRDRAFT_58130</name>
</gene>
<accession>A0A0C9T3T4</accession>
<reference evidence="1 2" key="1">
    <citation type="submission" date="2014-06" db="EMBL/GenBank/DDBJ databases">
        <title>Evolutionary Origins and Diversification of the Mycorrhizal Mutualists.</title>
        <authorList>
            <consortium name="DOE Joint Genome Institute"/>
            <consortium name="Mycorrhizal Genomics Consortium"/>
            <person name="Kohler A."/>
            <person name="Kuo A."/>
            <person name="Nagy L.G."/>
            <person name="Floudas D."/>
            <person name="Copeland A."/>
            <person name="Barry K.W."/>
            <person name="Cichocki N."/>
            <person name="Veneault-Fourrey C."/>
            <person name="LaButti K."/>
            <person name="Lindquist E.A."/>
            <person name="Lipzen A."/>
            <person name="Lundell T."/>
            <person name="Morin E."/>
            <person name="Murat C."/>
            <person name="Riley R."/>
            <person name="Ohm R."/>
            <person name="Sun H."/>
            <person name="Tunlid A."/>
            <person name="Henrissat B."/>
            <person name="Grigoriev I.V."/>
            <person name="Hibbett D.S."/>
            <person name="Martin F."/>
        </authorList>
    </citation>
    <scope>NUCLEOTIDE SEQUENCE [LARGE SCALE GENOMIC DNA]</scope>
    <source>
        <strain evidence="1 2">FD-325 SS-3</strain>
    </source>
</reference>
<dbReference type="EMBL" id="KN832573">
    <property type="protein sequence ID" value="KII83999.1"/>
    <property type="molecule type" value="Genomic_DNA"/>
</dbReference>
<dbReference type="Proteomes" id="UP000053263">
    <property type="component" value="Unassembled WGS sequence"/>
</dbReference>
<sequence>MLPSRRELNHPAAGISRLIAPTDYTQPGSGIYLLSAHVNPSPEKPLSRIRRAPRWKFPATAAETPSPHTLSYAHSPPSHVSLRTFRRLRYRIMYLEAAIYGDPTVPTRKLKAHGMEGLRDTVSGPPSYHMALHITYTSRINVHFSRTYASLRHRAVQVDVREPDISYVSPYANVLPACLQESCRSLS</sequence>